<sequence>MYIEIGDGQFQNNIDHIIFHRKNCFTDVSVVSKFYNDRLNASFARGSAFRVKEGMPRREIQNEESPLYHLIC</sequence>
<organism evidence="2 3">
    <name type="scientific">Heligmosomoides polygyrus</name>
    <name type="common">Parasitic roundworm</name>
    <dbReference type="NCBI Taxonomy" id="6339"/>
    <lineage>
        <taxon>Eukaryota</taxon>
        <taxon>Metazoa</taxon>
        <taxon>Ecdysozoa</taxon>
        <taxon>Nematoda</taxon>
        <taxon>Chromadorea</taxon>
        <taxon>Rhabditida</taxon>
        <taxon>Rhabditina</taxon>
        <taxon>Rhabditomorpha</taxon>
        <taxon>Strongyloidea</taxon>
        <taxon>Heligmosomidae</taxon>
        <taxon>Heligmosomoides</taxon>
    </lineage>
</organism>
<gene>
    <name evidence="1" type="ORF">HPBE_LOCUS16151</name>
</gene>
<reference evidence="1 2" key="1">
    <citation type="submission" date="2018-11" db="EMBL/GenBank/DDBJ databases">
        <authorList>
            <consortium name="Pathogen Informatics"/>
        </authorList>
    </citation>
    <scope>NUCLEOTIDE SEQUENCE [LARGE SCALE GENOMIC DNA]</scope>
</reference>
<keyword evidence="2" id="KW-1185">Reference proteome</keyword>
<proteinExistence type="predicted"/>
<dbReference type="AlphaFoldDB" id="A0A183G3W9"/>
<dbReference type="EMBL" id="UZAH01029255">
    <property type="protein sequence ID" value="VDP05099.1"/>
    <property type="molecule type" value="Genomic_DNA"/>
</dbReference>
<dbReference type="WBParaSite" id="HPBE_0001615201-mRNA-1">
    <property type="protein sequence ID" value="HPBE_0001615201-mRNA-1"/>
    <property type="gene ID" value="HPBE_0001615201"/>
</dbReference>
<accession>A0A183G3W9</accession>
<dbReference type="Proteomes" id="UP000050761">
    <property type="component" value="Unassembled WGS sequence"/>
</dbReference>
<evidence type="ECO:0000313" key="1">
    <source>
        <dbReference type="EMBL" id="VDP05099.1"/>
    </source>
</evidence>
<name>A0A183G3W9_HELPZ</name>
<reference evidence="3" key="2">
    <citation type="submission" date="2019-09" db="UniProtKB">
        <authorList>
            <consortium name="WormBaseParasite"/>
        </authorList>
    </citation>
    <scope>IDENTIFICATION</scope>
</reference>
<evidence type="ECO:0000313" key="3">
    <source>
        <dbReference type="WBParaSite" id="HPBE_0001615201-mRNA-1"/>
    </source>
</evidence>
<accession>A0A3P8DYG4</accession>
<evidence type="ECO:0000313" key="2">
    <source>
        <dbReference type="Proteomes" id="UP000050761"/>
    </source>
</evidence>
<protein>
    <submittedName>
        <fullName evidence="1 3">Uncharacterized protein</fullName>
    </submittedName>
</protein>